<name>A0A0E9W0P6_ANGAN</name>
<proteinExistence type="predicted"/>
<evidence type="ECO:0000313" key="1">
    <source>
        <dbReference type="EMBL" id="JAH83135.1"/>
    </source>
</evidence>
<dbReference type="AlphaFoldDB" id="A0A0E9W0P6"/>
<sequence>MALKLISFIQNTMQPKPFHDPADIKQTKCYG</sequence>
<dbReference type="EMBL" id="GBXM01025442">
    <property type="protein sequence ID" value="JAH83135.1"/>
    <property type="molecule type" value="Transcribed_RNA"/>
</dbReference>
<organism evidence="1">
    <name type="scientific">Anguilla anguilla</name>
    <name type="common">European freshwater eel</name>
    <name type="synonym">Muraena anguilla</name>
    <dbReference type="NCBI Taxonomy" id="7936"/>
    <lineage>
        <taxon>Eukaryota</taxon>
        <taxon>Metazoa</taxon>
        <taxon>Chordata</taxon>
        <taxon>Craniata</taxon>
        <taxon>Vertebrata</taxon>
        <taxon>Euteleostomi</taxon>
        <taxon>Actinopterygii</taxon>
        <taxon>Neopterygii</taxon>
        <taxon>Teleostei</taxon>
        <taxon>Anguilliformes</taxon>
        <taxon>Anguillidae</taxon>
        <taxon>Anguilla</taxon>
    </lineage>
</organism>
<accession>A0A0E9W0P6</accession>
<reference evidence="1" key="2">
    <citation type="journal article" date="2015" name="Fish Shellfish Immunol.">
        <title>Early steps in the European eel (Anguilla anguilla)-Vibrio vulnificus interaction in the gills: Role of the RtxA13 toxin.</title>
        <authorList>
            <person name="Callol A."/>
            <person name="Pajuelo D."/>
            <person name="Ebbesson L."/>
            <person name="Teles M."/>
            <person name="MacKenzie S."/>
            <person name="Amaro C."/>
        </authorList>
    </citation>
    <scope>NUCLEOTIDE SEQUENCE</scope>
</reference>
<reference evidence="1" key="1">
    <citation type="submission" date="2014-11" db="EMBL/GenBank/DDBJ databases">
        <authorList>
            <person name="Amaro Gonzalez C."/>
        </authorList>
    </citation>
    <scope>NUCLEOTIDE SEQUENCE</scope>
</reference>
<protein>
    <submittedName>
        <fullName evidence="1">Uncharacterized protein</fullName>
    </submittedName>
</protein>